<dbReference type="GO" id="GO:0005576">
    <property type="term" value="C:extracellular region"/>
    <property type="evidence" value="ECO:0007669"/>
    <property type="project" value="UniProtKB-SubCell"/>
</dbReference>
<dbReference type="Pfam" id="PF00112">
    <property type="entry name" value="Peptidase_C1"/>
    <property type="match status" value="1"/>
</dbReference>
<comment type="subcellular location">
    <subcellularLocation>
        <location evidence="1">Secreted</location>
    </subcellularLocation>
</comment>
<organism evidence="8">
    <name type="scientific">hydrocarbon metagenome</name>
    <dbReference type="NCBI Taxonomy" id="938273"/>
    <lineage>
        <taxon>unclassified sequences</taxon>
        <taxon>metagenomes</taxon>
        <taxon>ecological metagenomes</taxon>
    </lineage>
</organism>
<evidence type="ECO:0000256" key="4">
    <source>
        <dbReference type="SAM" id="MobiDB-lite"/>
    </source>
</evidence>
<dbReference type="AlphaFoldDB" id="A0A0W8F641"/>
<dbReference type="Pfam" id="PF17210">
    <property type="entry name" value="SdrD_B"/>
    <property type="match status" value="1"/>
</dbReference>
<dbReference type="Gene3D" id="2.60.40.10">
    <property type="entry name" value="Immunoglobulins"/>
    <property type="match status" value="1"/>
</dbReference>
<dbReference type="InterPro" id="IPR038765">
    <property type="entry name" value="Papain-like_cys_pep_sf"/>
</dbReference>
<reference evidence="8" key="1">
    <citation type="journal article" date="2015" name="Proc. Natl. Acad. Sci. U.S.A.">
        <title>Networks of energetic and metabolic interactions define dynamics in microbial communities.</title>
        <authorList>
            <person name="Embree M."/>
            <person name="Liu J.K."/>
            <person name="Al-Bassam M.M."/>
            <person name="Zengler K."/>
        </authorList>
    </citation>
    <scope>NUCLEOTIDE SEQUENCE</scope>
</reference>
<keyword evidence="3" id="KW-0732">Signal</keyword>
<evidence type="ECO:0000259" key="5">
    <source>
        <dbReference type="Pfam" id="PF00112"/>
    </source>
</evidence>
<dbReference type="InterPro" id="IPR013783">
    <property type="entry name" value="Ig-like_fold"/>
</dbReference>
<dbReference type="SUPFAM" id="SSF54001">
    <property type="entry name" value="Cysteine proteinases"/>
    <property type="match status" value="1"/>
</dbReference>
<dbReference type="EMBL" id="LNQE01001503">
    <property type="protein sequence ID" value="KUG16362.1"/>
    <property type="molecule type" value="Genomic_DNA"/>
</dbReference>
<feature type="domain" description="SD-repeat containing protein B" evidence="6">
    <location>
        <begin position="103"/>
        <end position="179"/>
    </location>
</feature>
<gene>
    <name evidence="8" type="ORF">ASZ90_014036</name>
</gene>
<accession>A0A0W8F641</accession>
<dbReference type="Pfam" id="PF26607">
    <property type="entry name" value="DUF8189"/>
    <property type="match status" value="1"/>
</dbReference>
<name>A0A0W8F641_9ZZZZ</name>
<dbReference type="PROSITE" id="PS00139">
    <property type="entry name" value="THIOL_PROTEASE_CYS"/>
    <property type="match status" value="1"/>
</dbReference>
<dbReference type="InterPro" id="IPR033764">
    <property type="entry name" value="Sdr_B"/>
</dbReference>
<keyword evidence="2" id="KW-0964">Secreted</keyword>
<dbReference type="Gene3D" id="2.120.10.70">
    <property type="entry name" value="Fucose-specific lectin"/>
    <property type="match status" value="1"/>
</dbReference>
<sequence length="857" mass="92676">MKILAILLFLIFLPCASSDEFSYPGQLQSPGPLVLPSDIAVNANASGRAITASIETAAMMMSGAGQGPESIDSNPETGFIESGPLPINAASLFSAEPAAALSICGMVFNDLKGEGPRTKEKTGIAGWTLILKSEGKEDLQTVSDEMGQYSFENLTPGKYALTQVTQKGWNQTSPLEGSYEIELVDINAQGYDFGNHFGPVPIVERTYRGLSFEQMEQMSQHEMSLPQAPTGPEAMKEPLSYPSSFSLLSHVPNYNSRDQGDCGNCWVWGCTAVMEIAHHIQDGIFSRLSIQYLNSNHNGGTGSWACCGGSPIDFSSFYNSKDKFIPWSNANANFRDGCQVCSESTTMPAGSISTTPNYPISSLTQYYISTHSGQEAAINSIKYILNQNKGVTFRFGAPNEAAWSSFVSYWNTNSGTFDFAAWQGQTVDSGYCGHEVTCVGYDDSSDSWIMLNSWGTNAAHPDGTFKVKMHTNYDLTFSSGGYQLFFGTFDVAFTPFAPAWTSLGGYTTYKHTAITDNQGRRHVFIVGGDNALWDNVDSSWVCIGGSITSTPYPAKDKFGRIHIVVRGADYALWDFVFDTESWNGEWKGLGGYLSSLATAAMEPTYGNYMKIVARGGDNSLWICDFDVNDLSSYYWTGLGGNLNSWPFIIFDSSSRMHILARGGDNGLWDNRGVLSSESYEHSWHGLGGIITEAPFAILEPSWASFIAAMVRGADNSLWMADINVLSNPETCTWHSLGGAISSEAFSATDSANSIHTFVRGSDGAMWENVFSSSPWNPSGAHWISHGGSITDWSPQALISSQTYAYVLGGDNAIWHKVYATSSALAASSEAEAFGKSDSPVQSEEVVAGGTGASIPMS</sequence>
<evidence type="ECO:0000256" key="3">
    <source>
        <dbReference type="ARBA" id="ARBA00022729"/>
    </source>
</evidence>
<dbReference type="GO" id="GO:0006508">
    <property type="term" value="P:proteolysis"/>
    <property type="evidence" value="ECO:0007669"/>
    <property type="project" value="InterPro"/>
</dbReference>
<evidence type="ECO:0000256" key="1">
    <source>
        <dbReference type="ARBA" id="ARBA00004613"/>
    </source>
</evidence>
<dbReference type="SUPFAM" id="SSF49478">
    <property type="entry name" value="Cna protein B-type domain"/>
    <property type="match status" value="1"/>
</dbReference>
<proteinExistence type="predicted"/>
<dbReference type="Gene3D" id="3.90.70.10">
    <property type="entry name" value="Cysteine proteinases"/>
    <property type="match status" value="1"/>
</dbReference>
<evidence type="ECO:0000256" key="2">
    <source>
        <dbReference type="ARBA" id="ARBA00022525"/>
    </source>
</evidence>
<evidence type="ECO:0000259" key="7">
    <source>
        <dbReference type="Pfam" id="PF26607"/>
    </source>
</evidence>
<feature type="domain" description="Peptidase C1A papain C-terminal" evidence="5">
    <location>
        <begin position="256"/>
        <end position="472"/>
    </location>
</feature>
<dbReference type="GO" id="GO:0008234">
    <property type="term" value="F:cysteine-type peptidase activity"/>
    <property type="evidence" value="ECO:0007669"/>
    <property type="project" value="InterPro"/>
</dbReference>
<dbReference type="InterPro" id="IPR000169">
    <property type="entry name" value="Pept_cys_AS"/>
</dbReference>
<evidence type="ECO:0000259" key="6">
    <source>
        <dbReference type="Pfam" id="PF17210"/>
    </source>
</evidence>
<dbReference type="SUPFAM" id="SSF89372">
    <property type="entry name" value="Fucose-specific lectin"/>
    <property type="match status" value="2"/>
</dbReference>
<dbReference type="InterPro" id="IPR058502">
    <property type="entry name" value="PLL-like_beta-prop"/>
</dbReference>
<feature type="region of interest" description="Disordered" evidence="4">
    <location>
        <begin position="833"/>
        <end position="857"/>
    </location>
</feature>
<protein>
    <submittedName>
        <fullName evidence="8">Cell surface protein</fullName>
    </submittedName>
</protein>
<dbReference type="InterPro" id="IPR000668">
    <property type="entry name" value="Peptidase_C1A_C"/>
</dbReference>
<evidence type="ECO:0000313" key="8">
    <source>
        <dbReference type="EMBL" id="KUG16362.1"/>
    </source>
</evidence>
<comment type="caution">
    <text evidence="8">The sequence shown here is derived from an EMBL/GenBank/DDBJ whole genome shotgun (WGS) entry which is preliminary data.</text>
</comment>
<feature type="domain" description="PLL-like beta propeller" evidence="7">
    <location>
        <begin position="499"/>
        <end position="791"/>
    </location>
</feature>